<proteinExistence type="predicted"/>
<keyword evidence="2" id="KW-1185">Reference proteome</keyword>
<dbReference type="RefSeq" id="WP_135115057.1">
    <property type="nucleotide sequence ID" value="NZ_BAAANG010000005.1"/>
</dbReference>
<sequence>MTSIDAYALTVEARMALETAQTHLAAASDRLSGVRLMVAWDAPAARAFQDAAFAQWVTASALAGSCAATAQDVLARALRFADRVVPEP</sequence>
<dbReference type="AlphaFoldDB" id="A0A4Y9FUH9"/>
<name>A0A4Y9FUH9_9MICO</name>
<reference evidence="1 2" key="1">
    <citation type="submission" date="2019-03" db="EMBL/GenBank/DDBJ databases">
        <title>Diversity of the mouse oral microbiome.</title>
        <authorList>
            <person name="Joseph S."/>
            <person name="Aduse-Opoku J."/>
            <person name="Curtis M."/>
            <person name="Wade W."/>
            <person name="Hashim A."/>
        </authorList>
    </citation>
    <scope>NUCLEOTIDE SEQUENCE [LARGE SCALE GENOMIC DNA]</scope>
    <source>
        <strain evidence="1 2">P1012</strain>
    </source>
</reference>
<dbReference type="EMBL" id="SPQB01000033">
    <property type="protein sequence ID" value="TFU32186.1"/>
    <property type="molecule type" value="Genomic_DNA"/>
</dbReference>
<gene>
    <name evidence="1" type="ORF">E4U02_11920</name>
</gene>
<evidence type="ECO:0000313" key="1">
    <source>
        <dbReference type="EMBL" id="TFU32186.1"/>
    </source>
</evidence>
<evidence type="ECO:0000313" key="2">
    <source>
        <dbReference type="Proteomes" id="UP000298358"/>
    </source>
</evidence>
<protein>
    <submittedName>
        <fullName evidence="1">Uncharacterized protein</fullName>
    </submittedName>
</protein>
<dbReference type="Proteomes" id="UP000298358">
    <property type="component" value="Unassembled WGS sequence"/>
</dbReference>
<comment type="caution">
    <text evidence="1">The sequence shown here is derived from an EMBL/GenBank/DDBJ whole genome shotgun (WGS) entry which is preliminary data.</text>
</comment>
<accession>A0A4Y9FUH9</accession>
<organism evidence="1 2">
    <name type="scientific">Microbacterium paludicola</name>
    <dbReference type="NCBI Taxonomy" id="300019"/>
    <lineage>
        <taxon>Bacteria</taxon>
        <taxon>Bacillati</taxon>
        <taxon>Actinomycetota</taxon>
        <taxon>Actinomycetes</taxon>
        <taxon>Micrococcales</taxon>
        <taxon>Microbacteriaceae</taxon>
        <taxon>Microbacterium</taxon>
    </lineage>
</organism>